<comment type="caution">
    <text evidence="3">The sequence shown here is derived from an EMBL/GenBank/DDBJ whole genome shotgun (WGS) entry which is preliminary data.</text>
</comment>
<dbReference type="EMBL" id="JAQQXS010000013">
    <property type="protein sequence ID" value="MDC8786466.1"/>
    <property type="molecule type" value="Genomic_DNA"/>
</dbReference>
<dbReference type="InterPro" id="IPR005511">
    <property type="entry name" value="SMP-30"/>
</dbReference>
<dbReference type="Gene3D" id="2.120.10.30">
    <property type="entry name" value="TolB, C-terminal domain"/>
    <property type="match status" value="1"/>
</dbReference>
<sequence length="305" mass="32533">MTPGPTPALVRVPADAQLGECLLWCEREQALFWTDIDAGLLTRWRAADGTVQCWSLPDKLGSFALCEAPGLLLLGLSRGLALFDLNSGTLGPMSPVPWPADAPEGLRINDGRCDPQGRFVFGMFNPQGRPAGGFYRVNAALDIEHLPLPPATVANCIQFSPDGLTMYFTDSPTRQIWAMDYAPDGRLGAPRRFAALAADDGEPDGAAMDAAGHLWVALWGASCVIRLDPQGRETLRLPVPASQVTCPSFGGAARNRLFVTSARKQLRPAELAVQAAAGAVFELPGASLLGVHGHAEHRFISTPIS</sequence>
<dbReference type="PRINTS" id="PR01790">
    <property type="entry name" value="SMP30FAMILY"/>
</dbReference>
<name>A0ABT5KUH7_9BURK</name>
<evidence type="ECO:0000313" key="4">
    <source>
        <dbReference type="Proteomes" id="UP001219862"/>
    </source>
</evidence>
<keyword evidence="4" id="KW-1185">Reference proteome</keyword>
<evidence type="ECO:0000259" key="2">
    <source>
        <dbReference type="Pfam" id="PF08450"/>
    </source>
</evidence>
<dbReference type="Pfam" id="PF08450">
    <property type="entry name" value="SGL"/>
    <property type="match status" value="1"/>
</dbReference>
<evidence type="ECO:0000313" key="3">
    <source>
        <dbReference type="EMBL" id="MDC8786466.1"/>
    </source>
</evidence>
<protein>
    <submittedName>
        <fullName evidence="3">SMP-30/gluconolactonase/LRE family protein</fullName>
    </submittedName>
</protein>
<dbReference type="SUPFAM" id="SSF63829">
    <property type="entry name" value="Calcium-dependent phosphotriesterase"/>
    <property type="match status" value="1"/>
</dbReference>
<dbReference type="RefSeq" id="WP_273597578.1">
    <property type="nucleotide sequence ID" value="NZ_JAQQXS010000013.1"/>
</dbReference>
<evidence type="ECO:0000256" key="1">
    <source>
        <dbReference type="ARBA" id="ARBA00008853"/>
    </source>
</evidence>
<gene>
    <name evidence="3" type="ORF">PRZ01_14845</name>
</gene>
<organism evidence="3 4">
    <name type="scientific">Roseateles koreensis</name>
    <dbReference type="NCBI Taxonomy" id="2987526"/>
    <lineage>
        <taxon>Bacteria</taxon>
        <taxon>Pseudomonadati</taxon>
        <taxon>Pseudomonadota</taxon>
        <taxon>Betaproteobacteria</taxon>
        <taxon>Burkholderiales</taxon>
        <taxon>Sphaerotilaceae</taxon>
        <taxon>Roseateles</taxon>
    </lineage>
</organism>
<reference evidence="3 4" key="1">
    <citation type="submission" date="2022-10" db="EMBL/GenBank/DDBJ databases">
        <title>paucibacter sp. hw8 Genome sequencing.</title>
        <authorList>
            <person name="Park S."/>
        </authorList>
    </citation>
    <scope>NUCLEOTIDE SEQUENCE [LARGE SCALE GENOMIC DNA]</scope>
    <source>
        <strain evidence="4">hw8</strain>
    </source>
</reference>
<comment type="similarity">
    <text evidence="1">Belongs to the SMP-30/CGR1 family.</text>
</comment>
<feature type="domain" description="SMP-30/Gluconolactonase/LRE-like region" evidence="2">
    <location>
        <begin position="18"/>
        <end position="263"/>
    </location>
</feature>
<dbReference type="PANTHER" id="PTHR10907">
    <property type="entry name" value="REGUCALCIN"/>
    <property type="match status" value="1"/>
</dbReference>
<dbReference type="InterPro" id="IPR011042">
    <property type="entry name" value="6-blade_b-propeller_TolB-like"/>
</dbReference>
<dbReference type="Proteomes" id="UP001219862">
    <property type="component" value="Unassembled WGS sequence"/>
</dbReference>
<proteinExistence type="inferred from homology"/>
<accession>A0ABT5KUH7</accession>
<dbReference type="PANTHER" id="PTHR10907:SF47">
    <property type="entry name" value="REGUCALCIN"/>
    <property type="match status" value="1"/>
</dbReference>
<dbReference type="InterPro" id="IPR013658">
    <property type="entry name" value="SGL"/>
</dbReference>